<dbReference type="InterPro" id="IPR034215">
    <property type="entry name" value="RBM42_RRM"/>
</dbReference>
<keyword evidence="1 2" id="KW-0694">RNA-binding</keyword>
<dbReference type="PANTHER" id="PTHR47640">
    <property type="entry name" value="TRNA SELENOCYSTEINE 1-ASSOCIATED PROTEIN 1-RELATED-RELATED"/>
    <property type="match status" value="1"/>
</dbReference>
<dbReference type="GO" id="GO:0003729">
    <property type="term" value="F:mRNA binding"/>
    <property type="evidence" value="ECO:0007669"/>
    <property type="project" value="InterPro"/>
</dbReference>
<feature type="compositionally biased region" description="Low complexity" evidence="3">
    <location>
        <begin position="45"/>
        <end position="72"/>
    </location>
</feature>
<reference evidence="5" key="1">
    <citation type="submission" date="2020-01" db="EMBL/GenBank/DDBJ databases">
        <title>Development of genomics and gene disruption for Polysphondylium violaceum indicates a role for the polyketide synthase stlB in stalk morphogenesis.</title>
        <authorList>
            <person name="Narita B."/>
            <person name="Kawabe Y."/>
            <person name="Kin K."/>
            <person name="Saito T."/>
            <person name="Gibbs R."/>
            <person name="Kuspa A."/>
            <person name="Muzny D."/>
            <person name="Queller D."/>
            <person name="Richards S."/>
            <person name="Strassman J."/>
            <person name="Sucgang R."/>
            <person name="Worley K."/>
            <person name="Schaap P."/>
        </authorList>
    </citation>
    <scope>NUCLEOTIDE SEQUENCE</scope>
    <source>
        <strain evidence="5">QSvi11</strain>
    </source>
</reference>
<dbReference type="SUPFAM" id="SSF54928">
    <property type="entry name" value="RNA-binding domain, RBD"/>
    <property type="match status" value="1"/>
</dbReference>
<dbReference type="InterPro" id="IPR035979">
    <property type="entry name" value="RBD_domain_sf"/>
</dbReference>
<dbReference type="OrthoDB" id="1749473at2759"/>
<dbReference type="InterPro" id="IPR012677">
    <property type="entry name" value="Nucleotide-bd_a/b_plait_sf"/>
</dbReference>
<evidence type="ECO:0000313" key="5">
    <source>
        <dbReference type="EMBL" id="KAF2072093.1"/>
    </source>
</evidence>
<dbReference type="PROSITE" id="PS50102">
    <property type="entry name" value="RRM"/>
    <property type="match status" value="1"/>
</dbReference>
<protein>
    <recommendedName>
        <fullName evidence="4">RRM domain-containing protein</fullName>
    </recommendedName>
</protein>
<evidence type="ECO:0000256" key="1">
    <source>
        <dbReference type="ARBA" id="ARBA00022884"/>
    </source>
</evidence>
<dbReference type="Gene3D" id="3.30.70.330">
    <property type="match status" value="1"/>
</dbReference>
<accession>A0A8J4PQC9</accession>
<keyword evidence="6" id="KW-1185">Reference proteome</keyword>
<dbReference type="InterPro" id="IPR000504">
    <property type="entry name" value="RRM_dom"/>
</dbReference>
<feature type="domain" description="RRM" evidence="4">
    <location>
        <begin position="176"/>
        <end position="254"/>
    </location>
</feature>
<sequence>MSEEPDLDEFYSEINSTEDKSTDTTPTTTTTATSTSGVKRKLDDSSNNDNSPTTTTANKTTKTTTTTTVTPSTKLITPAAHLRKKILKVSATPTPSSVIAKSAVVVSSKPVTYSASTINILAESTLKPVAPPSYYALTKSQPMVTMEEPKKDKYEMKAAGQSWTDNSMSEWDPNDFRIFVGDLGNDVTDEMLKQAFVKYPSFLKAKVVRDPKTLKTKGFGFVSLGNSTDFLRALKEMNGKYVGARPIKLSKGTWQKRAHKV</sequence>
<dbReference type="InterPro" id="IPR050825">
    <property type="entry name" value="RBM42_RBP45_47-like"/>
</dbReference>
<dbReference type="EMBL" id="AJWJ01000311">
    <property type="protein sequence ID" value="KAF2072093.1"/>
    <property type="molecule type" value="Genomic_DNA"/>
</dbReference>
<name>A0A8J4PQC9_9MYCE</name>
<feature type="region of interest" description="Disordered" evidence="3">
    <location>
        <begin position="1"/>
        <end position="72"/>
    </location>
</feature>
<evidence type="ECO:0000256" key="2">
    <source>
        <dbReference type="PROSITE-ProRule" id="PRU00176"/>
    </source>
</evidence>
<dbReference type="PANTHER" id="PTHR47640:SF11">
    <property type="entry name" value="RNA-BINDING PROTEIN 42"/>
    <property type="match status" value="1"/>
</dbReference>
<proteinExistence type="predicted"/>
<feature type="compositionally biased region" description="Low complexity" evidence="3">
    <location>
        <begin position="23"/>
        <end position="36"/>
    </location>
</feature>
<dbReference type="Proteomes" id="UP000695562">
    <property type="component" value="Unassembled WGS sequence"/>
</dbReference>
<evidence type="ECO:0000313" key="6">
    <source>
        <dbReference type="Proteomes" id="UP000695562"/>
    </source>
</evidence>
<feature type="compositionally biased region" description="Acidic residues" evidence="3">
    <location>
        <begin position="1"/>
        <end position="11"/>
    </location>
</feature>
<organism evidence="5 6">
    <name type="scientific">Polysphondylium violaceum</name>
    <dbReference type="NCBI Taxonomy" id="133409"/>
    <lineage>
        <taxon>Eukaryota</taxon>
        <taxon>Amoebozoa</taxon>
        <taxon>Evosea</taxon>
        <taxon>Eumycetozoa</taxon>
        <taxon>Dictyostelia</taxon>
        <taxon>Dictyosteliales</taxon>
        <taxon>Dictyosteliaceae</taxon>
        <taxon>Polysphondylium</taxon>
    </lineage>
</organism>
<dbReference type="SMART" id="SM00360">
    <property type="entry name" value="RRM"/>
    <property type="match status" value="1"/>
</dbReference>
<dbReference type="CDD" id="cd12383">
    <property type="entry name" value="RRM_RBM42"/>
    <property type="match status" value="1"/>
</dbReference>
<gene>
    <name evidence="5" type="ORF">CYY_006592</name>
</gene>
<evidence type="ECO:0000259" key="4">
    <source>
        <dbReference type="PROSITE" id="PS50102"/>
    </source>
</evidence>
<comment type="caution">
    <text evidence="5">The sequence shown here is derived from an EMBL/GenBank/DDBJ whole genome shotgun (WGS) entry which is preliminary data.</text>
</comment>
<evidence type="ECO:0000256" key="3">
    <source>
        <dbReference type="SAM" id="MobiDB-lite"/>
    </source>
</evidence>
<dbReference type="AlphaFoldDB" id="A0A8J4PQC9"/>
<dbReference type="Pfam" id="PF00076">
    <property type="entry name" value="RRM_1"/>
    <property type="match status" value="1"/>
</dbReference>